<dbReference type="Pfam" id="PF05228">
    <property type="entry name" value="CHASE4"/>
    <property type="match status" value="1"/>
</dbReference>
<proteinExistence type="predicted"/>
<protein>
    <recommendedName>
        <fullName evidence="2">CHASE4 domain-containing protein</fullName>
    </recommendedName>
</protein>
<name>A0A974P558_9CAUL</name>
<accession>A0A974P558</accession>
<sequence length="147" mass="16767">MDRVQVAEERELVAQGIDRTLMRLVSGITTVSVRDEAYARLGPNLDARWADRNLGGFYADHMGHDLTLVFNAKDQPVYAWRKDRRLPADEAGVLACGGPAAGAPAFRGADRTRPPGQDLWPRRRTHHQRHRRGRRPVLHGRRRHRHT</sequence>
<dbReference type="EMBL" id="CP068570">
    <property type="protein sequence ID" value="QQZ51192.1"/>
    <property type="molecule type" value="Genomic_DNA"/>
</dbReference>
<dbReference type="InterPro" id="IPR007892">
    <property type="entry name" value="CHASE4"/>
</dbReference>
<evidence type="ECO:0000256" key="1">
    <source>
        <dbReference type="SAM" id="MobiDB-lite"/>
    </source>
</evidence>
<evidence type="ECO:0000313" key="3">
    <source>
        <dbReference type="EMBL" id="QQZ51192.1"/>
    </source>
</evidence>
<organism evidence="3">
    <name type="scientific">Phenylobacterium glaciei</name>
    <dbReference type="NCBI Taxonomy" id="2803784"/>
    <lineage>
        <taxon>Bacteria</taxon>
        <taxon>Pseudomonadati</taxon>
        <taxon>Pseudomonadota</taxon>
        <taxon>Alphaproteobacteria</taxon>
        <taxon>Caulobacterales</taxon>
        <taxon>Caulobacteraceae</taxon>
        <taxon>Phenylobacterium</taxon>
    </lineage>
</organism>
<gene>
    <name evidence="3" type="ORF">JKL49_08765</name>
</gene>
<reference evidence="3" key="1">
    <citation type="submission" date="2021-01" db="EMBL/GenBank/DDBJ databases">
        <title>Genome sequence of Phenylobacterium sp. 20VBR1 isolated from a valley glaceir, Ny-Alesund, Svalbard.</title>
        <authorList>
            <person name="Thomas F.A."/>
            <person name="Krishnan K.P."/>
            <person name="Sinha R.K."/>
        </authorList>
    </citation>
    <scope>NUCLEOTIDE SEQUENCE</scope>
    <source>
        <strain evidence="3">20VBR1</strain>
    </source>
</reference>
<feature type="region of interest" description="Disordered" evidence="1">
    <location>
        <begin position="101"/>
        <end position="147"/>
    </location>
</feature>
<evidence type="ECO:0000259" key="2">
    <source>
        <dbReference type="Pfam" id="PF05228"/>
    </source>
</evidence>
<feature type="compositionally biased region" description="Basic residues" evidence="1">
    <location>
        <begin position="122"/>
        <end position="147"/>
    </location>
</feature>
<dbReference type="AlphaFoldDB" id="A0A974P558"/>
<feature type="domain" description="CHASE4" evidence="2">
    <location>
        <begin position="19"/>
        <end position="107"/>
    </location>
</feature>